<name>A0A0V0RHA3_9BILA</name>
<protein>
    <submittedName>
        <fullName evidence="1">Uncharacterized protein</fullName>
    </submittedName>
</protein>
<evidence type="ECO:0000313" key="1">
    <source>
        <dbReference type="EMBL" id="KRX13876.1"/>
    </source>
</evidence>
<proteinExistence type="predicted"/>
<dbReference type="EMBL" id="JYDL01000180">
    <property type="protein sequence ID" value="KRX13876.1"/>
    <property type="molecule type" value="Genomic_DNA"/>
</dbReference>
<sequence>MDPIINSTSFRQMSISCSVLAFTRSAVCSFSNVLGRRMLRRCDCDERLSCETTTKTALLI</sequence>
<dbReference type="STRING" id="6336.A0A0V0RHA3"/>
<dbReference type="Proteomes" id="UP000054630">
    <property type="component" value="Unassembled WGS sequence"/>
</dbReference>
<organism evidence="1 2">
    <name type="scientific">Trichinella nelsoni</name>
    <dbReference type="NCBI Taxonomy" id="6336"/>
    <lineage>
        <taxon>Eukaryota</taxon>
        <taxon>Metazoa</taxon>
        <taxon>Ecdysozoa</taxon>
        <taxon>Nematoda</taxon>
        <taxon>Enoplea</taxon>
        <taxon>Dorylaimia</taxon>
        <taxon>Trichinellida</taxon>
        <taxon>Trichinellidae</taxon>
        <taxon>Trichinella</taxon>
    </lineage>
</organism>
<evidence type="ECO:0000313" key="2">
    <source>
        <dbReference type="Proteomes" id="UP000054630"/>
    </source>
</evidence>
<accession>A0A0V0RHA3</accession>
<comment type="caution">
    <text evidence="1">The sequence shown here is derived from an EMBL/GenBank/DDBJ whole genome shotgun (WGS) entry which is preliminary data.</text>
</comment>
<gene>
    <name evidence="1" type="ORF">T07_4453</name>
</gene>
<reference evidence="1 2" key="1">
    <citation type="submission" date="2015-01" db="EMBL/GenBank/DDBJ databases">
        <title>Evolution of Trichinella species and genotypes.</title>
        <authorList>
            <person name="Korhonen P.K."/>
            <person name="Edoardo P."/>
            <person name="Giuseppe L.R."/>
            <person name="Gasser R.B."/>
        </authorList>
    </citation>
    <scope>NUCLEOTIDE SEQUENCE [LARGE SCALE GENOMIC DNA]</scope>
    <source>
        <strain evidence="1">ISS37</strain>
    </source>
</reference>
<keyword evidence="2" id="KW-1185">Reference proteome</keyword>
<dbReference type="AlphaFoldDB" id="A0A0V0RHA3"/>